<dbReference type="RefSeq" id="WP_241367462.1">
    <property type="nucleotide sequence ID" value="NZ_JAKZFC010000001.1"/>
</dbReference>
<protein>
    <submittedName>
        <fullName evidence="7">LysR family transcriptional regulator</fullName>
    </submittedName>
</protein>
<keyword evidence="5" id="KW-0175">Coiled coil</keyword>
<dbReference type="InterPro" id="IPR036390">
    <property type="entry name" value="WH_DNA-bd_sf"/>
</dbReference>
<dbReference type="SUPFAM" id="SSF46785">
    <property type="entry name" value="Winged helix' DNA-binding domain"/>
    <property type="match status" value="1"/>
</dbReference>
<evidence type="ECO:0000259" key="6">
    <source>
        <dbReference type="PROSITE" id="PS50931"/>
    </source>
</evidence>
<organism evidence="7 8">
    <name type="scientific">Solibacillus palustris</name>
    <dbReference type="NCBI Taxonomy" id="2908203"/>
    <lineage>
        <taxon>Bacteria</taxon>
        <taxon>Bacillati</taxon>
        <taxon>Bacillota</taxon>
        <taxon>Bacilli</taxon>
        <taxon>Bacillales</taxon>
        <taxon>Caryophanaceae</taxon>
        <taxon>Solibacillus</taxon>
    </lineage>
</organism>
<feature type="coiled-coil region" evidence="5">
    <location>
        <begin position="65"/>
        <end position="92"/>
    </location>
</feature>
<dbReference type="PROSITE" id="PS50931">
    <property type="entry name" value="HTH_LYSR"/>
    <property type="match status" value="1"/>
</dbReference>
<keyword evidence="8" id="KW-1185">Reference proteome</keyword>
<comment type="caution">
    <text evidence="7">The sequence shown here is derived from an EMBL/GenBank/DDBJ whole genome shotgun (WGS) entry which is preliminary data.</text>
</comment>
<evidence type="ECO:0000256" key="2">
    <source>
        <dbReference type="ARBA" id="ARBA00023015"/>
    </source>
</evidence>
<dbReference type="PANTHER" id="PTHR30419:SF28">
    <property type="entry name" value="HTH-TYPE TRANSCRIPTIONAL REGULATOR BSDA"/>
    <property type="match status" value="1"/>
</dbReference>
<dbReference type="Pfam" id="PF00126">
    <property type="entry name" value="HTH_1"/>
    <property type="match status" value="1"/>
</dbReference>
<dbReference type="CDD" id="cd05466">
    <property type="entry name" value="PBP2_LTTR_substrate"/>
    <property type="match status" value="1"/>
</dbReference>
<dbReference type="EMBL" id="JAKZFC010000001">
    <property type="protein sequence ID" value="MCH7320443.1"/>
    <property type="molecule type" value="Genomic_DNA"/>
</dbReference>
<dbReference type="Proteomes" id="UP001316087">
    <property type="component" value="Unassembled WGS sequence"/>
</dbReference>
<keyword evidence="2" id="KW-0805">Transcription regulation</keyword>
<dbReference type="PRINTS" id="PR00039">
    <property type="entry name" value="HTHLYSR"/>
</dbReference>
<sequence length="305" mass="34556">MNIEQLENIVEVTKTKSLAIASKNLHITQSAISQSISKLEKELGVKLFTRSRSGTIPTLEGQIIIQKAFEIIKNIEEIRVEAQNQSNNQEGEIRIVTIPIAMDSLVKMISSLIKDYPKVKFEISESGSNEIMNSINENKVDLGLIAIEKDSFVKEKGINFEPFLEGEIVVGVGKNSPLATRKSITPQEMLDYPYVVYNEVYNREFLEHFSKTVGPVQILFTTNNVSAILNALEDDIAITVGYDFSFFNAPAVSNGDIVTLEIKNYEQQPIVLGWVKSEKLKNSQFYRYFIDRLIQAFEEANLYKW</sequence>
<evidence type="ECO:0000256" key="4">
    <source>
        <dbReference type="ARBA" id="ARBA00023163"/>
    </source>
</evidence>
<reference evidence="7 8" key="1">
    <citation type="submission" date="2022-03" db="EMBL/GenBank/DDBJ databases">
        <authorList>
            <person name="Jo J.-H."/>
            <person name="Im W.-T."/>
        </authorList>
    </citation>
    <scope>NUCLEOTIDE SEQUENCE [LARGE SCALE GENOMIC DNA]</scope>
    <source>
        <strain evidence="7 8">MA9</strain>
    </source>
</reference>
<evidence type="ECO:0000313" key="7">
    <source>
        <dbReference type="EMBL" id="MCH7320443.1"/>
    </source>
</evidence>
<dbReference type="PANTHER" id="PTHR30419">
    <property type="entry name" value="HTH-TYPE TRANSCRIPTIONAL REGULATOR YBHD"/>
    <property type="match status" value="1"/>
</dbReference>
<proteinExistence type="inferred from homology"/>
<evidence type="ECO:0000256" key="5">
    <source>
        <dbReference type="SAM" id="Coils"/>
    </source>
</evidence>
<keyword evidence="4" id="KW-0804">Transcription</keyword>
<dbReference type="InterPro" id="IPR005119">
    <property type="entry name" value="LysR_subst-bd"/>
</dbReference>
<dbReference type="InterPro" id="IPR050950">
    <property type="entry name" value="HTH-type_LysR_regulators"/>
</dbReference>
<comment type="similarity">
    <text evidence="1">Belongs to the LysR transcriptional regulatory family.</text>
</comment>
<gene>
    <name evidence="7" type="ORF">LZ480_00970</name>
</gene>
<evidence type="ECO:0000256" key="1">
    <source>
        <dbReference type="ARBA" id="ARBA00009437"/>
    </source>
</evidence>
<dbReference type="Pfam" id="PF03466">
    <property type="entry name" value="LysR_substrate"/>
    <property type="match status" value="1"/>
</dbReference>
<dbReference type="InterPro" id="IPR000847">
    <property type="entry name" value="LysR_HTH_N"/>
</dbReference>
<dbReference type="Gene3D" id="1.10.10.10">
    <property type="entry name" value="Winged helix-like DNA-binding domain superfamily/Winged helix DNA-binding domain"/>
    <property type="match status" value="1"/>
</dbReference>
<evidence type="ECO:0000313" key="8">
    <source>
        <dbReference type="Proteomes" id="UP001316087"/>
    </source>
</evidence>
<accession>A0ABS9U876</accession>
<evidence type="ECO:0000256" key="3">
    <source>
        <dbReference type="ARBA" id="ARBA00023125"/>
    </source>
</evidence>
<keyword evidence="3" id="KW-0238">DNA-binding</keyword>
<feature type="domain" description="HTH lysR-type" evidence="6">
    <location>
        <begin position="1"/>
        <end position="58"/>
    </location>
</feature>
<dbReference type="InterPro" id="IPR036388">
    <property type="entry name" value="WH-like_DNA-bd_sf"/>
</dbReference>
<dbReference type="SUPFAM" id="SSF53850">
    <property type="entry name" value="Periplasmic binding protein-like II"/>
    <property type="match status" value="1"/>
</dbReference>
<name>A0ABS9U876_9BACL</name>
<dbReference type="Gene3D" id="3.40.190.290">
    <property type="match status" value="1"/>
</dbReference>